<dbReference type="UniPathway" id="UPA00929">
    <property type="reaction ID" value="UER00894"/>
</dbReference>
<dbReference type="PROSITE" id="PS01274">
    <property type="entry name" value="COA_TRANSF_2"/>
    <property type="match status" value="1"/>
</dbReference>
<name>A0A834VDM8_SARSC</name>
<dbReference type="OrthoDB" id="1933379at2759"/>
<dbReference type="Pfam" id="PF01144">
    <property type="entry name" value="CoA_trans"/>
    <property type="match status" value="2"/>
</dbReference>
<reference evidence="11" key="3">
    <citation type="submission" date="2022-06" db="UniProtKB">
        <authorList>
            <consortium name="EnsemblMetazoa"/>
        </authorList>
    </citation>
    <scope>IDENTIFICATION</scope>
</reference>
<dbReference type="EC" id="2.8.3.5" evidence="8"/>
<evidence type="ECO:0000256" key="4">
    <source>
        <dbReference type="ARBA" id="ARBA00022679"/>
    </source>
</evidence>
<dbReference type="InterPro" id="IPR014388">
    <property type="entry name" value="3-oxoacid_CoA-transferase"/>
</dbReference>
<evidence type="ECO:0000256" key="9">
    <source>
        <dbReference type="PIRSR" id="PIRSR000858-1"/>
    </source>
</evidence>
<dbReference type="PANTHER" id="PTHR13707">
    <property type="entry name" value="KETOACID-COENZYME A TRANSFERASE"/>
    <property type="match status" value="1"/>
</dbReference>
<evidence type="ECO:0000256" key="6">
    <source>
        <dbReference type="ARBA" id="ARBA00023128"/>
    </source>
</evidence>
<dbReference type="EMBL" id="WVUK01000063">
    <property type="protein sequence ID" value="KAF7489883.1"/>
    <property type="molecule type" value="Genomic_DNA"/>
</dbReference>
<dbReference type="GO" id="GO:0008260">
    <property type="term" value="F:succinyl-CoA:3-oxo-acid CoA-transferase activity"/>
    <property type="evidence" value="ECO:0007669"/>
    <property type="project" value="UniProtKB-EC"/>
</dbReference>
<dbReference type="InterPro" id="IPR012792">
    <property type="entry name" value="3-oxoacid_CoA-transf_A"/>
</dbReference>
<gene>
    <name evidence="10" type="ORF">SSS_5003</name>
</gene>
<dbReference type="SMART" id="SM00882">
    <property type="entry name" value="CoA_trans"/>
    <property type="match status" value="2"/>
</dbReference>
<dbReference type="FunFam" id="3.40.1080.10:FF:000002">
    <property type="entry name" value="Succinyl-CoA:3-ketoacid-coenzyme A transferase, mitochondrial"/>
    <property type="match status" value="1"/>
</dbReference>
<dbReference type="InterPro" id="IPR037171">
    <property type="entry name" value="NagB/RpiA_transferase-like"/>
</dbReference>
<dbReference type="InterPro" id="IPR004163">
    <property type="entry name" value="CoA_transf_BS"/>
</dbReference>
<evidence type="ECO:0000256" key="3">
    <source>
        <dbReference type="ARBA" id="ARBA00007154"/>
    </source>
</evidence>
<organism evidence="10">
    <name type="scientific">Sarcoptes scabiei</name>
    <name type="common">Itch mite</name>
    <name type="synonym">Acarus scabiei</name>
    <dbReference type="NCBI Taxonomy" id="52283"/>
    <lineage>
        <taxon>Eukaryota</taxon>
        <taxon>Metazoa</taxon>
        <taxon>Ecdysozoa</taxon>
        <taxon>Arthropoda</taxon>
        <taxon>Chelicerata</taxon>
        <taxon>Arachnida</taxon>
        <taxon>Acari</taxon>
        <taxon>Acariformes</taxon>
        <taxon>Sarcoptiformes</taxon>
        <taxon>Astigmata</taxon>
        <taxon>Psoroptidia</taxon>
        <taxon>Sarcoptoidea</taxon>
        <taxon>Sarcoptidae</taxon>
        <taxon>Sarcoptinae</taxon>
        <taxon>Sarcoptes</taxon>
    </lineage>
</organism>
<dbReference type="FunFam" id="3.40.1080.10:FF:000001">
    <property type="entry name" value="Succinyl-coa:3-ketoacid-coenzyme a transferase subunit b"/>
    <property type="match status" value="1"/>
</dbReference>
<keyword evidence="4 8" id="KW-0808">Transferase</keyword>
<reference evidence="10" key="2">
    <citation type="submission" date="2020-01" db="EMBL/GenBank/DDBJ databases">
        <authorList>
            <person name="Korhonen P.K.K."/>
            <person name="Guangxu M.G."/>
            <person name="Wang T.W."/>
            <person name="Stroehlein A.J.S."/>
            <person name="Young N.D."/>
            <person name="Ang C.-S.A."/>
            <person name="Fernando D.W.F."/>
            <person name="Lu H.L."/>
            <person name="Taylor S.T."/>
            <person name="Ehtesham M.E.M."/>
            <person name="Najaraj S.H.N."/>
            <person name="Harsha G.H.G."/>
            <person name="Madugundu A.M."/>
            <person name="Renuse S.R."/>
            <person name="Holt D.H."/>
            <person name="Pandey A.P."/>
            <person name="Papenfuss A.P."/>
            <person name="Gasser R.B.G."/>
            <person name="Fischer K.F."/>
        </authorList>
    </citation>
    <scope>NUCLEOTIDE SEQUENCE</scope>
    <source>
        <strain evidence="10">SSS_KF_BRIS2020</strain>
    </source>
</reference>
<reference evidence="12" key="1">
    <citation type="journal article" date="2020" name="PLoS Negl. Trop. Dis.">
        <title>High-quality nuclear genome for Sarcoptes scabiei-A critical resource for a neglected parasite.</title>
        <authorList>
            <person name="Korhonen P.K."/>
            <person name="Gasser R.B."/>
            <person name="Ma G."/>
            <person name="Wang T."/>
            <person name="Stroehlein A.J."/>
            <person name="Young N.D."/>
            <person name="Ang C.S."/>
            <person name="Fernando D.D."/>
            <person name="Lu H.C."/>
            <person name="Taylor S."/>
            <person name="Reynolds S.L."/>
            <person name="Mofiz E."/>
            <person name="Najaraj S.H."/>
            <person name="Gowda H."/>
            <person name="Madugundu A."/>
            <person name="Renuse S."/>
            <person name="Holt D."/>
            <person name="Pandey A."/>
            <person name="Papenfuss A.T."/>
            <person name="Fischer K."/>
        </authorList>
    </citation>
    <scope>NUCLEOTIDE SEQUENCE [LARGE SCALE GENOMIC DNA]</scope>
</reference>
<protein>
    <recommendedName>
        <fullName evidence="8">Succinyl-CoA:3-ketoacid-coenzyme A transferase</fullName>
        <ecNumber evidence="8">2.8.3.5</ecNumber>
    </recommendedName>
</protein>
<keyword evidence="5" id="KW-0809">Transit peptide</keyword>
<dbReference type="InterPro" id="IPR012791">
    <property type="entry name" value="3-oxoacid_CoA-transf_B"/>
</dbReference>
<evidence type="ECO:0000313" key="12">
    <source>
        <dbReference type="Proteomes" id="UP000070412"/>
    </source>
</evidence>
<dbReference type="Gene3D" id="3.40.1080.10">
    <property type="entry name" value="Glutaconate Coenzyme A-transferase"/>
    <property type="match status" value="2"/>
</dbReference>
<evidence type="ECO:0000256" key="1">
    <source>
        <dbReference type="ARBA" id="ARBA00004173"/>
    </source>
</evidence>
<proteinExistence type="inferred from homology"/>
<dbReference type="PROSITE" id="PS01273">
    <property type="entry name" value="COA_TRANSF_1"/>
    <property type="match status" value="1"/>
</dbReference>
<sequence>MRSVFIDLFRILSIYNKIAMTIFDHKLLLAAWRNIHKFKSKSSARSFFTTKYSSAQLVSSSEEAIKNIKDGARLMVGGFGLCGIPENLIRALAKTNKQRLTIISNNGGIDNKGIGLLLLNKQVKRIIGSYVGENRELERQYLNGEVEIEFVPQGTLAEKIRARAAGIPAFFTPTGFQTQIHLGGVPIRYNADKSVSVKSSPKEQRVFDDKSFILEEALSAEFGLIKAWKADREGNLVFRKTTANLNIPMCKAADCSVVEVEEIVDVGEIDPEHIHVPSIYVNTFFKGEFYEKPVEKMVFKAEGSDSPPKLDSVREKIAKRAVLELKNGMYVNLGIGIPVLVSNFLPSNMHITFHSENGIIGMGPYPLKSQIDPDLINAAKEPVTAIPGTAYTSSDESFALIRGGHLDVTMLGAMQVSQHGDLANWMIPGKLVKGMGGAMDLVSSHVSGTKVVVTMEHNSKNGEPKIVSKCSLPLTGQKCIDTIITEKAVFRVDPNEGLTLIEIAEDQTLQTIKEVTGCDFEVSNDLKPIQQVRL</sequence>
<dbReference type="GO" id="GO:0046952">
    <property type="term" value="P:ketone body catabolic process"/>
    <property type="evidence" value="ECO:0007669"/>
    <property type="project" value="InterPro"/>
</dbReference>
<keyword evidence="6 8" id="KW-0496">Mitochondrion</keyword>
<comment type="catalytic activity">
    <reaction evidence="8">
        <text>a 3-oxo acid + succinyl-CoA = a 3-oxoacyl-CoA + succinate</text>
        <dbReference type="Rhea" id="RHEA:24564"/>
        <dbReference type="ChEBI" id="CHEBI:30031"/>
        <dbReference type="ChEBI" id="CHEBI:35973"/>
        <dbReference type="ChEBI" id="CHEBI:57292"/>
        <dbReference type="ChEBI" id="CHEBI:90726"/>
        <dbReference type="EC" id="2.8.3.5"/>
    </reaction>
</comment>
<feature type="active site" description="5-glutamyl coenzyme A thioester intermediate" evidence="9">
    <location>
        <position position="356"/>
    </location>
</feature>
<evidence type="ECO:0000256" key="5">
    <source>
        <dbReference type="ARBA" id="ARBA00022946"/>
    </source>
</evidence>
<evidence type="ECO:0000313" key="10">
    <source>
        <dbReference type="EMBL" id="KAF7489883.1"/>
    </source>
</evidence>
<comment type="subcellular location">
    <subcellularLocation>
        <location evidence="1">Mitochondrion</location>
    </subcellularLocation>
</comment>
<comment type="pathway">
    <text evidence="2 8">Ketone metabolism; succinyl-CoA degradation; acetoacetyl-CoA from succinyl-CoA: step 1/1.</text>
</comment>
<dbReference type="GO" id="GO:0005739">
    <property type="term" value="C:mitochondrion"/>
    <property type="evidence" value="ECO:0007669"/>
    <property type="project" value="UniProtKB-SubCell"/>
</dbReference>
<dbReference type="PANTHER" id="PTHR13707:SF23">
    <property type="entry name" value="SUCCINYL-COA:3-KETOACID-COENZYME A TRANSFERASE"/>
    <property type="match status" value="1"/>
</dbReference>
<evidence type="ECO:0000313" key="11">
    <source>
        <dbReference type="EnsemblMetazoa" id="KAF7489883.1"/>
    </source>
</evidence>
<dbReference type="SUPFAM" id="SSF100950">
    <property type="entry name" value="NagB/RpiA/CoA transferase-like"/>
    <property type="match status" value="2"/>
</dbReference>
<keyword evidence="12" id="KW-1185">Reference proteome</keyword>
<dbReference type="AlphaFoldDB" id="A0A834VDM8"/>
<evidence type="ECO:0000256" key="2">
    <source>
        <dbReference type="ARBA" id="ARBA00004753"/>
    </source>
</evidence>
<dbReference type="EnsemblMetazoa" id="SSS_5003s_mrna">
    <property type="protein sequence ID" value="KAF7489883.1"/>
    <property type="gene ID" value="SSS_5003"/>
</dbReference>
<dbReference type="Proteomes" id="UP000070412">
    <property type="component" value="Unassembled WGS sequence"/>
</dbReference>
<dbReference type="InterPro" id="IPR004164">
    <property type="entry name" value="CoA_transf_AS"/>
</dbReference>
<dbReference type="InterPro" id="IPR004165">
    <property type="entry name" value="CoA_trans_fam_I"/>
</dbReference>
<accession>A0A834VDM8</accession>
<comment type="function">
    <text evidence="7 8">Key enzyme for ketone body catabolism. Transfers the CoA moiety from succinate to acetoacetate. Formation of the enzyme-CoA intermediate proceeds via an unstable anhydride species formed between the carboxylate groups of the enzyme and substrate.</text>
</comment>
<dbReference type="NCBIfam" id="TIGR02429">
    <property type="entry name" value="pcaI_scoA_fam"/>
    <property type="match status" value="1"/>
</dbReference>
<dbReference type="PIRSF" id="PIRSF000858">
    <property type="entry name" value="SCOT-t"/>
    <property type="match status" value="1"/>
</dbReference>
<evidence type="ECO:0000256" key="7">
    <source>
        <dbReference type="ARBA" id="ARBA00054372"/>
    </source>
</evidence>
<evidence type="ECO:0000256" key="8">
    <source>
        <dbReference type="PIRNR" id="PIRNR000858"/>
    </source>
</evidence>
<comment type="similarity">
    <text evidence="3 8">Belongs to the 3-oxoacid CoA-transferase family.</text>
</comment>
<dbReference type="NCBIfam" id="TIGR02428">
    <property type="entry name" value="pcaJ_scoB_fam"/>
    <property type="match status" value="1"/>
</dbReference>